<name>A0A0A0EZ40_9GAMM</name>
<protein>
    <submittedName>
        <fullName evidence="1">Uncharacterized protein</fullName>
    </submittedName>
</protein>
<organism evidence="1 2">
    <name type="scientific">Lysobacter arseniciresistens ZS79</name>
    <dbReference type="NCBI Taxonomy" id="913325"/>
    <lineage>
        <taxon>Bacteria</taxon>
        <taxon>Pseudomonadati</taxon>
        <taxon>Pseudomonadota</taxon>
        <taxon>Gammaproteobacteria</taxon>
        <taxon>Lysobacterales</taxon>
        <taxon>Lysobacteraceae</taxon>
        <taxon>Novilysobacter</taxon>
    </lineage>
</organism>
<evidence type="ECO:0000313" key="2">
    <source>
        <dbReference type="Proteomes" id="UP000029989"/>
    </source>
</evidence>
<sequence length="219" mass="23503">MSALLGLALLTSPFVTLPPPADVGAPALVALGSDPARLRLFCWSTRCGDAEWRQALGPSSLLFAGGGAARPPTLPGSDPWIGLYAPARSRTHAASYANNWRIGTRYGVQAISNGPTRLDVQLGAGYRLASLHDDGIALPGPVLRGALEIAHELGPRAQWNQRIQFETGQGVTFVKQSLGLDVVLWPSWTLESDLLIRHDEMGLSGSESAESSLRLRRRF</sequence>
<accession>A0A0A0EZ40</accession>
<dbReference type="RefSeq" id="WP_036212475.1">
    <property type="nucleotide sequence ID" value="NZ_AVPT01000027.1"/>
</dbReference>
<proteinExistence type="predicted"/>
<dbReference type="eggNOG" id="ENOG50315SG">
    <property type="taxonomic scope" value="Bacteria"/>
</dbReference>
<reference evidence="1 2" key="1">
    <citation type="journal article" date="2015" name="Stand. Genomic Sci.">
        <title>Genomic information of the arsenic-resistant bacterium Lysobacter arseniciresistens type strain ZS79(T) and comparison of Lysobacter draft genomes.</title>
        <authorList>
            <person name="Liu L."/>
            <person name="Zhang S."/>
            <person name="Luo M."/>
            <person name="Wang G."/>
        </authorList>
    </citation>
    <scope>NUCLEOTIDE SEQUENCE [LARGE SCALE GENOMIC DNA]</scope>
    <source>
        <strain evidence="1 2">ZS79</strain>
    </source>
</reference>
<dbReference type="OrthoDB" id="6057796at2"/>
<dbReference type="Pfam" id="PF04338">
    <property type="entry name" value="DUF481"/>
    <property type="match status" value="1"/>
</dbReference>
<dbReference type="EMBL" id="AVPT01000027">
    <property type="protein sequence ID" value="KGM54372.1"/>
    <property type="molecule type" value="Genomic_DNA"/>
</dbReference>
<keyword evidence="2" id="KW-1185">Reference proteome</keyword>
<dbReference type="Proteomes" id="UP000029989">
    <property type="component" value="Unassembled WGS sequence"/>
</dbReference>
<evidence type="ECO:0000313" key="1">
    <source>
        <dbReference type="EMBL" id="KGM54372.1"/>
    </source>
</evidence>
<dbReference type="InterPro" id="IPR007433">
    <property type="entry name" value="DUF481"/>
</dbReference>
<dbReference type="AlphaFoldDB" id="A0A0A0EZ40"/>
<gene>
    <name evidence="1" type="ORF">N799_09455</name>
</gene>
<comment type="caution">
    <text evidence="1">The sequence shown here is derived from an EMBL/GenBank/DDBJ whole genome shotgun (WGS) entry which is preliminary data.</text>
</comment>